<dbReference type="Pfam" id="PF00903">
    <property type="entry name" value="Glyoxalase"/>
    <property type="match status" value="1"/>
</dbReference>
<dbReference type="InterPro" id="IPR004360">
    <property type="entry name" value="Glyas_Fos-R_dOase_dom"/>
</dbReference>
<dbReference type="InterPro" id="IPR029068">
    <property type="entry name" value="Glyas_Bleomycin-R_OHBP_Dase"/>
</dbReference>
<accession>A0A0G1MTM9</accession>
<feature type="domain" description="VOC" evidence="1">
    <location>
        <begin position="5"/>
        <end position="123"/>
    </location>
</feature>
<dbReference type="Proteomes" id="UP000034504">
    <property type="component" value="Unassembled WGS sequence"/>
</dbReference>
<dbReference type="SUPFAM" id="SSF54593">
    <property type="entry name" value="Glyoxalase/Bleomycin resistance protein/Dihydroxybiphenyl dioxygenase"/>
    <property type="match status" value="1"/>
</dbReference>
<evidence type="ECO:0000313" key="3">
    <source>
        <dbReference type="Proteomes" id="UP000034504"/>
    </source>
</evidence>
<dbReference type="Gene3D" id="3.10.180.10">
    <property type="entry name" value="2,3-Dihydroxybiphenyl 1,2-Dioxygenase, domain 1"/>
    <property type="match status" value="1"/>
</dbReference>
<reference evidence="2 3" key="1">
    <citation type="journal article" date="2015" name="Nature">
        <title>rRNA introns, odd ribosomes, and small enigmatic genomes across a large radiation of phyla.</title>
        <authorList>
            <person name="Brown C.T."/>
            <person name="Hug L.A."/>
            <person name="Thomas B.C."/>
            <person name="Sharon I."/>
            <person name="Castelle C.J."/>
            <person name="Singh A."/>
            <person name="Wilkins M.J."/>
            <person name="Williams K.H."/>
            <person name="Banfield J.F."/>
        </authorList>
    </citation>
    <scope>NUCLEOTIDE SEQUENCE [LARGE SCALE GENOMIC DNA]</scope>
</reference>
<gene>
    <name evidence="2" type="ORF">UW82_C0027G0004</name>
</gene>
<name>A0A0G1MTM9_UNCKA</name>
<sequence length="124" mass="14116">MKLTEISSVLLWSENYEALANWYKEKLGLKTIEEINHPNDTGIGLSVGSSYLWIGRHSKVKGKSKDPYRIMFDIAVDSVDQAYNELKAKGVEFIAEPFKAFTFDSWFATFKDLDGNIVQFIGNK</sequence>
<evidence type="ECO:0000313" key="2">
    <source>
        <dbReference type="EMBL" id="KKT84107.1"/>
    </source>
</evidence>
<protein>
    <recommendedName>
        <fullName evidence="1">VOC domain-containing protein</fullName>
    </recommendedName>
</protein>
<dbReference type="AlphaFoldDB" id="A0A0G1MTM9"/>
<dbReference type="PROSITE" id="PS51819">
    <property type="entry name" value="VOC"/>
    <property type="match status" value="1"/>
</dbReference>
<dbReference type="EMBL" id="LCJU01000027">
    <property type="protein sequence ID" value="KKT84107.1"/>
    <property type="molecule type" value="Genomic_DNA"/>
</dbReference>
<evidence type="ECO:0000259" key="1">
    <source>
        <dbReference type="PROSITE" id="PS51819"/>
    </source>
</evidence>
<dbReference type="InterPro" id="IPR037523">
    <property type="entry name" value="VOC_core"/>
</dbReference>
<proteinExistence type="predicted"/>
<organism evidence="2 3">
    <name type="scientific">candidate division WWE3 bacterium GW2011_GWC2_44_9</name>
    <dbReference type="NCBI Taxonomy" id="1619125"/>
    <lineage>
        <taxon>Bacteria</taxon>
        <taxon>Katanobacteria</taxon>
    </lineage>
</organism>
<comment type="caution">
    <text evidence="2">The sequence shown here is derived from an EMBL/GenBank/DDBJ whole genome shotgun (WGS) entry which is preliminary data.</text>
</comment>